<dbReference type="AlphaFoldDB" id="A0A085LN68"/>
<reference evidence="9 11" key="1">
    <citation type="journal article" date="2014" name="Nat. Genet.">
        <title>Genome and transcriptome of the porcine whipworm Trichuris suis.</title>
        <authorList>
            <person name="Jex A.R."/>
            <person name="Nejsum P."/>
            <person name="Schwarz E.M."/>
            <person name="Hu L."/>
            <person name="Young N.D."/>
            <person name="Hall R.S."/>
            <person name="Korhonen P.K."/>
            <person name="Liao S."/>
            <person name="Thamsborg S."/>
            <person name="Xia J."/>
            <person name="Xu P."/>
            <person name="Wang S."/>
            <person name="Scheerlinck J.P."/>
            <person name="Hofmann A."/>
            <person name="Sternberg P.W."/>
            <person name="Wang J."/>
            <person name="Gasser R.B."/>
        </authorList>
    </citation>
    <scope>NUCLEOTIDE SEQUENCE [LARGE SCALE GENOMIC DNA]</scope>
    <source>
        <strain evidence="10">DCEP-RM93F</strain>
        <strain evidence="9">DCEP-RM93M</strain>
    </source>
</reference>
<evidence type="ECO:0000256" key="3">
    <source>
        <dbReference type="ARBA" id="ARBA00022737"/>
    </source>
</evidence>
<feature type="domain" description="26S proteasome non-ATPase regulatory subunit 1/RPN2 N-terminal" evidence="8">
    <location>
        <begin position="6"/>
        <end position="276"/>
    </location>
</feature>
<dbReference type="InterPro" id="IPR016642">
    <property type="entry name" value="26S_Psome_Rpn2"/>
</dbReference>
<dbReference type="InterPro" id="IPR011989">
    <property type="entry name" value="ARM-like"/>
</dbReference>
<dbReference type="InterPro" id="IPR016024">
    <property type="entry name" value="ARM-type_fold"/>
</dbReference>
<dbReference type="FunFam" id="1.25.10.10:FF:000017">
    <property type="entry name" value="26S proteasome non-ATPase regulatory subunit 1"/>
    <property type="match status" value="1"/>
</dbReference>
<evidence type="ECO:0000259" key="7">
    <source>
        <dbReference type="Pfam" id="PF18004"/>
    </source>
</evidence>
<gene>
    <name evidence="9" type="ORF">M513_12717</name>
    <name evidence="10" type="ORF">M514_12717</name>
</gene>
<evidence type="ECO:0000256" key="2">
    <source>
        <dbReference type="ARBA" id="ARBA00014929"/>
    </source>
</evidence>
<dbReference type="InterPro" id="IPR040623">
    <property type="entry name" value="RPN2_C"/>
</dbReference>
<dbReference type="EMBL" id="KL367558">
    <property type="protein sequence ID" value="KFD64274.1"/>
    <property type="molecule type" value="Genomic_DNA"/>
</dbReference>
<dbReference type="Proteomes" id="UP000030758">
    <property type="component" value="Unassembled WGS sequence"/>
</dbReference>
<dbReference type="Pfam" id="PF21505">
    <property type="entry name" value="RPN2_N"/>
    <property type="match status" value="1"/>
</dbReference>
<feature type="region of interest" description="Disordered" evidence="6">
    <location>
        <begin position="850"/>
        <end position="888"/>
    </location>
</feature>
<dbReference type="Proteomes" id="UP000030764">
    <property type="component" value="Unassembled WGS sequence"/>
</dbReference>
<evidence type="ECO:0000256" key="5">
    <source>
        <dbReference type="PIRNR" id="PIRNR015947"/>
    </source>
</evidence>
<comment type="function">
    <text evidence="5">Component of the 26S proteasome, a multiprotein complex involved in the ATP-dependent degradation of ubiquitinated proteins. This complex plays a key role in the maintenance of protein homeostasis by removing misfolded or damaged proteins, which could impair cellular functions, and by removing proteins whose functions are no longer required. Therefore, the proteasome participates in numerous cellular processes, including cell cycle progression, apoptosis, or DNA damage repair.</text>
</comment>
<dbReference type="PANTHER" id="PTHR10943:SF2">
    <property type="entry name" value="26S PROTEASOME NON-ATPASE REGULATORY SUBUNIT 1"/>
    <property type="match status" value="1"/>
</dbReference>
<evidence type="ECO:0000256" key="4">
    <source>
        <dbReference type="ARBA" id="ARBA00022942"/>
    </source>
</evidence>
<proteinExistence type="inferred from homology"/>
<dbReference type="PIRSF" id="PIRSF015947">
    <property type="entry name" value="26S_Psome_Rpn2"/>
    <property type="match status" value="1"/>
</dbReference>
<feature type="compositionally biased region" description="Basic and acidic residues" evidence="6">
    <location>
        <begin position="853"/>
        <end position="869"/>
    </location>
</feature>
<dbReference type="Pfam" id="PF18004">
    <property type="entry name" value="RPN2_C"/>
    <property type="match status" value="1"/>
</dbReference>
<evidence type="ECO:0000313" key="11">
    <source>
        <dbReference type="Proteomes" id="UP000030764"/>
    </source>
</evidence>
<feature type="compositionally biased region" description="Polar residues" evidence="6">
    <location>
        <begin position="299"/>
        <end position="313"/>
    </location>
</feature>
<sequence length="971" mass="107554">MTAILSASGIIALLGEDSPKMKIYALRKLDRLVNIFWHEIANVIANIESLFEDRTFPERKLAALVASKIYFHLTAYDDALLFAIGAEELFDVDANSEYVNTVVARAIDTYASSRTEDAEPVTFLQEKKMASRLQDLVNRIFEGCFARKEYKAIVGVAIETRRLDVLQRALDETDEKLELITYCIKAVIEFVQHRGFRNQVLVDMIKRLGSSKDSDYSGICQALKYLEDPECVAEILVHLISESDDTAAVAYQLALDIHDSSPQSFMKGIANALQARLEGPSEDDDSKSKMVNACEQEQKGPSTLSEPSRPTSGSEEKTMSEEDENESRVKNHVVALNRIVRGDLQTELYLQFYMKNNHSDILILKTIKDYVRNSVCHSATVISNALMHHGTTSDEFLRTNLEWVSKASNWAKFTAVASLGVIHKGHEAEAMRVLENYLPKESASSSSGYLEAGGLYALGLIFSNRGSAEVIGYLKKQMMASSNTVMRHGGCLGLGLATLGTHRWDVYDCLRGVLFYDDAVSGEAAALAMGLVMAGSNNSRCVRELIAYGMDTRHEKILRGICVGLGVIACGCLEEPEPWIKKLLKDKNPLLRRAGVYALAMAYCGTGNSTTAGRLLFISVEDVNDDVRRAAVSCLGFVMVKNPTSCAQLVSQLTESYNPHVRYGAAISLGIACAGTALPEAVYLLEPMLNDAVNFVRQGALIALGMVYMQHSDAMTPKVKDFRASLIKTICDKHEDSLAKFGAIIAHGILDAGGRNVTIGLLARMNYVSTTAAIGLLVFLQTWYWFPLSHFLSLAFQPTCLIGVNTKLQMPQVDFISNSNPSLYAYPPPMEEKRTKQLEKLPAVVLSFKSKKRDREKQGKQEQENKTEKADDEPASVSEAISEAEAKKDDVELNVQRLPNPARVLYQQLKVMTMPEDCRYEPVKSLKSGGIIVLRDKEENKEEELVEIVKPVIDGEEADEPEPPEPFDYTE</sequence>
<dbReference type="EMBL" id="KL363373">
    <property type="protein sequence ID" value="KFD46414.1"/>
    <property type="molecule type" value="Genomic_DNA"/>
</dbReference>
<dbReference type="PANTHER" id="PTHR10943">
    <property type="entry name" value="26S PROTEASOME NON-ATPASE REGULATORY SUBUNIT"/>
    <property type="match status" value="1"/>
</dbReference>
<name>A0A085LN68_9BILA</name>
<keyword evidence="4 5" id="KW-0647">Proteasome</keyword>
<feature type="compositionally biased region" description="Acidic residues" evidence="6">
    <location>
        <begin position="954"/>
        <end position="971"/>
    </location>
</feature>
<evidence type="ECO:0000313" key="9">
    <source>
        <dbReference type="EMBL" id="KFD46414.1"/>
    </source>
</evidence>
<keyword evidence="11" id="KW-1185">Reference proteome</keyword>
<feature type="region of interest" description="Disordered" evidence="6">
    <location>
        <begin position="949"/>
        <end position="971"/>
    </location>
</feature>
<dbReference type="GO" id="GO:0042176">
    <property type="term" value="P:regulation of protein catabolic process"/>
    <property type="evidence" value="ECO:0007669"/>
    <property type="project" value="UniProtKB-UniRule"/>
</dbReference>
<dbReference type="GO" id="GO:0005634">
    <property type="term" value="C:nucleus"/>
    <property type="evidence" value="ECO:0007669"/>
    <property type="project" value="TreeGrafter"/>
</dbReference>
<organism evidence="9 11">
    <name type="scientific">Trichuris suis</name>
    <name type="common">pig whipworm</name>
    <dbReference type="NCBI Taxonomy" id="68888"/>
    <lineage>
        <taxon>Eukaryota</taxon>
        <taxon>Metazoa</taxon>
        <taxon>Ecdysozoa</taxon>
        <taxon>Nematoda</taxon>
        <taxon>Enoplea</taxon>
        <taxon>Dorylaimia</taxon>
        <taxon>Trichinellida</taxon>
        <taxon>Trichuridae</taxon>
        <taxon>Trichuris</taxon>
    </lineage>
</organism>
<comment type="subunit">
    <text evidence="5">Component of the 19S proteasome regulatory particle complex. The 26S proteasome consists of a 20S core particle (CP) and two 19S regulatory subunits (RP).</text>
</comment>
<dbReference type="GO" id="GO:0008540">
    <property type="term" value="C:proteasome regulatory particle, base subcomplex"/>
    <property type="evidence" value="ECO:0007669"/>
    <property type="project" value="UniProtKB-UniRule"/>
</dbReference>
<accession>A0A085LN68</accession>
<evidence type="ECO:0000259" key="8">
    <source>
        <dbReference type="Pfam" id="PF21505"/>
    </source>
</evidence>
<feature type="domain" description="26S proteasome regulatory subunit RPN2 C-terminal" evidence="7">
    <location>
        <begin position="799"/>
        <end position="946"/>
    </location>
</feature>
<evidence type="ECO:0000256" key="1">
    <source>
        <dbReference type="ARBA" id="ARBA00006308"/>
    </source>
</evidence>
<evidence type="ECO:0000256" key="6">
    <source>
        <dbReference type="SAM" id="MobiDB-lite"/>
    </source>
</evidence>
<dbReference type="InterPro" id="IPR048570">
    <property type="entry name" value="PSMD1_RPN2_N"/>
</dbReference>
<dbReference type="GO" id="GO:0034515">
    <property type="term" value="C:proteasome storage granule"/>
    <property type="evidence" value="ECO:0007669"/>
    <property type="project" value="TreeGrafter"/>
</dbReference>
<comment type="similarity">
    <text evidence="1 5">Belongs to the proteasome subunit S1 family.</text>
</comment>
<dbReference type="GO" id="GO:0030234">
    <property type="term" value="F:enzyme regulator activity"/>
    <property type="evidence" value="ECO:0007669"/>
    <property type="project" value="UniProtKB-UniRule"/>
</dbReference>
<feature type="region of interest" description="Disordered" evidence="6">
    <location>
        <begin position="277"/>
        <end position="328"/>
    </location>
</feature>
<dbReference type="Pfam" id="PF13646">
    <property type="entry name" value="HEAT_2"/>
    <property type="match status" value="1"/>
</dbReference>
<evidence type="ECO:0000313" key="10">
    <source>
        <dbReference type="EMBL" id="KFD64274.1"/>
    </source>
</evidence>
<dbReference type="Gene3D" id="1.25.10.10">
    <property type="entry name" value="Leucine-rich Repeat Variant"/>
    <property type="match status" value="1"/>
</dbReference>
<dbReference type="GO" id="GO:0043161">
    <property type="term" value="P:proteasome-mediated ubiquitin-dependent protein catabolic process"/>
    <property type="evidence" value="ECO:0007669"/>
    <property type="project" value="TreeGrafter"/>
</dbReference>
<dbReference type="InterPro" id="IPR002015">
    <property type="entry name" value="Proteasome/cyclosome_rpt"/>
</dbReference>
<keyword evidence="3" id="KW-0677">Repeat</keyword>
<dbReference type="SUPFAM" id="SSF48371">
    <property type="entry name" value="ARM repeat"/>
    <property type="match status" value="1"/>
</dbReference>
<dbReference type="Pfam" id="PF01851">
    <property type="entry name" value="PC_rep"/>
    <property type="match status" value="1"/>
</dbReference>
<protein>
    <recommendedName>
        <fullName evidence="2 5">26S proteasome non-ATPase regulatory subunit 1</fullName>
    </recommendedName>
</protein>